<dbReference type="Proteomes" id="UP000049855">
    <property type="component" value="Unassembled WGS sequence"/>
</dbReference>
<evidence type="ECO:0000313" key="1">
    <source>
        <dbReference type="EMBL" id="CQR73312.1"/>
    </source>
</evidence>
<proteinExistence type="predicted"/>
<dbReference type="Pfam" id="PF04860">
    <property type="entry name" value="Phage_portal"/>
    <property type="match status" value="1"/>
</dbReference>
<dbReference type="EMBL" id="CTRP01000012">
    <property type="protein sequence ID" value="CQR73312.1"/>
    <property type="molecule type" value="Genomic_DNA"/>
</dbReference>
<organism evidence="1 2">
    <name type="scientific">Sporomusa ovata</name>
    <dbReference type="NCBI Taxonomy" id="2378"/>
    <lineage>
        <taxon>Bacteria</taxon>
        <taxon>Bacillati</taxon>
        <taxon>Bacillota</taxon>
        <taxon>Negativicutes</taxon>
        <taxon>Selenomonadales</taxon>
        <taxon>Sporomusaceae</taxon>
        <taxon>Sporomusa</taxon>
    </lineage>
</organism>
<dbReference type="AlphaFoldDB" id="A0A0U1L0X0"/>
<sequence>MILNYLKGVLDRYTDRKISKTLTSILNDGRAIFSQFGEDVYLSDFVNNCIDRIATEISKIDIVSVVQKPGNIRQQNDDITRLFRFKPNPLQTTKDFLACCEWLRRKDHNCFIYPQYDIVYDMQGSPYRKYTAFYPLNPTQIEIGTDDTGNVWEIKFYWRDGTYDILPYDDIIHLKWRRGKNTIVGGGNDFGRPDTANLLSSVKVLDQVLQGLPKSIEASLKITGLYTAKTLIDADKIKAARDKFEEHVFSSKAGIVATDLAGEFTPLNMKAVEIKSEVMAFLKGIVRERYGISEAVLCGDYTGEQAAAFYETCIEDFIAEFEQGMSACLFTSREQDVGHRVKCYYNRLEYLSMANKIELANLATSTGLMTLNEILGTLLGIEPFDGGDRRLQSLNFVNTNIVDSYQLNQAGAKKDGEPKK</sequence>
<protein>
    <submittedName>
        <fullName evidence="1">Portal protein, phage associated</fullName>
    </submittedName>
</protein>
<dbReference type="InterPro" id="IPR006944">
    <property type="entry name" value="Phage/GTA_portal"/>
</dbReference>
<keyword evidence="2" id="KW-1185">Reference proteome</keyword>
<dbReference type="RefSeq" id="WP_021168097.1">
    <property type="nucleotide sequence ID" value="NZ_CTRP01000012.1"/>
</dbReference>
<reference evidence="2" key="1">
    <citation type="submission" date="2015-03" db="EMBL/GenBank/DDBJ databases">
        <authorList>
            <person name="Nijsse Bart"/>
        </authorList>
    </citation>
    <scope>NUCLEOTIDE SEQUENCE [LARGE SCALE GENOMIC DNA]</scope>
</reference>
<accession>A0A0U1L0X0</accession>
<gene>
    <name evidence="1" type="ORF">SpAn4DRAFT_2544</name>
</gene>
<evidence type="ECO:0000313" key="2">
    <source>
        <dbReference type="Proteomes" id="UP000049855"/>
    </source>
</evidence>
<name>A0A0U1L0X0_9FIRM</name>